<proteinExistence type="predicted"/>
<gene>
    <name evidence="3" type="ORF">g.25772</name>
    <name evidence="2" type="ORF">g.25775</name>
</gene>
<name>A0A1D1XM98_9ARAE</name>
<feature type="compositionally biased region" description="Basic and acidic residues" evidence="1">
    <location>
        <begin position="66"/>
        <end position="81"/>
    </location>
</feature>
<feature type="region of interest" description="Disordered" evidence="1">
    <location>
        <begin position="57"/>
        <end position="102"/>
    </location>
</feature>
<dbReference type="EMBL" id="GDJX01024424">
    <property type="protein sequence ID" value="JAT43512.1"/>
    <property type="molecule type" value="Transcribed_RNA"/>
</dbReference>
<feature type="compositionally biased region" description="Polar residues" evidence="1">
    <location>
        <begin position="328"/>
        <end position="358"/>
    </location>
</feature>
<evidence type="ECO:0000313" key="3">
    <source>
        <dbReference type="EMBL" id="JAT53903.1"/>
    </source>
</evidence>
<dbReference type="EMBL" id="GDJX01014033">
    <property type="protein sequence ID" value="JAT53903.1"/>
    <property type="molecule type" value="Transcribed_RNA"/>
</dbReference>
<reference evidence="2" key="1">
    <citation type="submission" date="2015-07" db="EMBL/GenBank/DDBJ databases">
        <title>Transcriptome Assembly of Anthurium amnicola.</title>
        <authorList>
            <person name="Suzuki J."/>
        </authorList>
    </citation>
    <scope>NUCLEOTIDE SEQUENCE</scope>
</reference>
<sequence length="419" mass="45326">MLRVSPPDGGFDGGVSKMYGAAKRRRVSANRRFPMGCGRNASFASVEDHLPRLPAAAAANNGSLESSKERMRPSMHLDRHGAPVTGGTSEVQNGKTVEHGAEEPRDAAIVGNLVTNKELDESKSTSGSEIKLDKAEHDLDEQELSVLTNDRIFHSGFSKLYGAATRRKASAVRSFPVGCGRNTALMSKEESLEFAAAAAANSRKSGAPSEDAVLRKKARTVTKELDAMKDGNSDMELGLAEERLSRFGNHVKKEPKEEKDEDLEMELQKAGEALGMQDMQASTKMKKFPAIRHFPVGSGRIADEISERSRGTQAQEQKVCGEDKAKSISKSASNGSVTVSPSLSQLVRRTKIPSQSKGRTAEKEGRASTGKSVKMNGLDIEGRDRGLSEDPKEVRVKIIVQVLMAPSKCPWSRGKHLAK</sequence>
<feature type="compositionally biased region" description="Polar residues" evidence="1">
    <location>
        <begin position="86"/>
        <end position="95"/>
    </location>
</feature>
<evidence type="ECO:0000313" key="2">
    <source>
        <dbReference type="EMBL" id="JAT43512.1"/>
    </source>
</evidence>
<feature type="region of interest" description="Disordered" evidence="1">
    <location>
        <begin position="305"/>
        <end position="386"/>
    </location>
</feature>
<protein>
    <submittedName>
        <fullName evidence="2">Uncharacterized protein</fullName>
    </submittedName>
</protein>
<accession>A0A1D1XM98</accession>
<organism evidence="2">
    <name type="scientific">Anthurium amnicola</name>
    <dbReference type="NCBI Taxonomy" id="1678845"/>
    <lineage>
        <taxon>Eukaryota</taxon>
        <taxon>Viridiplantae</taxon>
        <taxon>Streptophyta</taxon>
        <taxon>Embryophyta</taxon>
        <taxon>Tracheophyta</taxon>
        <taxon>Spermatophyta</taxon>
        <taxon>Magnoliopsida</taxon>
        <taxon>Liliopsida</taxon>
        <taxon>Araceae</taxon>
        <taxon>Pothoideae</taxon>
        <taxon>Potheae</taxon>
        <taxon>Anthurium</taxon>
    </lineage>
</organism>
<dbReference type="AlphaFoldDB" id="A0A1D1XM98"/>
<evidence type="ECO:0000256" key="1">
    <source>
        <dbReference type="SAM" id="MobiDB-lite"/>
    </source>
</evidence>